<evidence type="ECO:0000313" key="3">
    <source>
        <dbReference type="Proteomes" id="UP000291562"/>
    </source>
</evidence>
<organism evidence="2 3">
    <name type="scientific">Pseudolysobacter antarcticus</name>
    <dbReference type="NCBI Taxonomy" id="2511995"/>
    <lineage>
        <taxon>Bacteria</taxon>
        <taxon>Pseudomonadati</taxon>
        <taxon>Pseudomonadota</taxon>
        <taxon>Gammaproteobacteria</taxon>
        <taxon>Lysobacterales</taxon>
        <taxon>Rhodanobacteraceae</taxon>
        <taxon>Pseudolysobacter</taxon>
    </lineage>
</organism>
<dbReference type="RefSeq" id="WP_129834747.1">
    <property type="nucleotide sequence ID" value="NZ_CP035704.1"/>
</dbReference>
<reference evidence="2 3" key="1">
    <citation type="submission" date="2019-01" db="EMBL/GenBank/DDBJ databases">
        <title>Pseudolysobacter antarctica gen. nov., sp. nov., isolated from Fildes Peninsula, Antarctica.</title>
        <authorList>
            <person name="Wei Z."/>
            <person name="Peng F."/>
        </authorList>
    </citation>
    <scope>NUCLEOTIDE SEQUENCE [LARGE SCALE GENOMIC DNA]</scope>
    <source>
        <strain evidence="2 3">AQ6-296</strain>
    </source>
</reference>
<dbReference type="KEGG" id="xbc:ELE36_15190"/>
<feature type="transmembrane region" description="Helical" evidence="1">
    <location>
        <begin position="20"/>
        <end position="47"/>
    </location>
</feature>
<accession>A0A411HM77</accession>
<keyword evidence="1" id="KW-0812">Transmembrane</keyword>
<proteinExistence type="predicted"/>
<dbReference type="EMBL" id="CP035704">
    <property type="protein sequence ID" value="QBB71593.1"/>
    <property type="molecule type" value="Genomic_DNA"/>
</dbReference>
<dbReference type="Proteomes" id="UP000291562">
    <property type="component" value="Chromosome"/>
</dbReference>
<protein>
    <submittedName>
        <fullName evidence="2">Uncharacterized protein</fullName>
    </submittedName>
</protein>
<evidence type="ECO:0000313" key="2">
    <source>
        <dbReference type="EMBL" id="QBB71593.1"/>
    </source>
</evidence>
<sequence>MNTRAPLNVDVTGEAKKILWAVALFSVVALVMLAFGLTKLAAIPACMGMLAAWERLHRLYFWFRARQNYLACVGIVFLYIVAFAAACFVIYLGTPLHARGGF</sequence>
<gene>
    <name evidence="2" type="ORF">ELE36_15190</name>
</gene>
<feature type="transmembrane region" description="Helical" evidence="1">
    <location>
        <begin position="68"/>
        <end position="92"/>
    </location>
</feature>
<keyword evidence="3" id="KW-1185">Reference proteome</keyword>
<evidence type="ECO:0000256" key="1">
    <source>
        <dbReference type="SAM" id="Phobius"/>
    </source>
</evidence>
<keyword evidence="1" id="KW-0472">Membrane</keyword>
<keyword evidence="1" id="KW-1133">Transmembrane helix</keyword>
<dbReference type="AlphaFoldDB" id="A0A411HM77"/>
<name>A0A411HM77_9GAMM</name>